<sequence length="99" mass="11157">MTSFNPNFLIGSIRIGTVEGASCINIGNNFPTGFESFKKQTQGFGNITGDHNEPSDIKSYMTDTDNENGFLEQLQKMNNDEIPNWIKEMIIAEYQKESN</sequence>
<dbReference type="eggNOG" id="ENOG503339I">
    <property type="taxonomic scope" value="Bacteria"/>
</dbReference>
<name>W4R1D8_HALA3</name>
<comment type="caution">
    <text evidence="1">The sequence shown here is derived from an EMBL/GenBank/DDBJ whole genome shotgun (WGS) entry which is preliminary data.</text>
</comment>
<evidence type="ECO:0000313" key="1">
    <source>
        <dbReference type="EMBL" id="GAE37369.1"/>
    </source>
</evidence>
<accession>W4R1D8</accession>
<dbReference type="AlphaFoldDB" id="W4R1D8"/>
<keyword evidence="2" id="KW-1185">Reference proteome</keyword>
<dbReference type="STRING" id="1236973.JCM9157_4644"/>
<organism evidence="1 2">
    <name type="scientific">Halalkalibacter akibai (strain ATCC 43226 / DSM 21942 / CIP 109018 / JCM 9157 / 1139)</name>
    <name type="common">Bacillus akibai</name>
    <dbReference type="NCBI Taxonomy" id="1236973"/>
    <lineage>
        <taxon>Bacteria</taxon>
        <taxon>Bacillati</taxon>
        <taxon>Bacillota</taxon>
        <taxon>Bacilli</taxon>
        <taxon>Bacillales</taxon>
        <taxon>Bacillaceae</taxon>
        <taxon>Halalkalibacter</taxon>
    </lineage>
</organism>
<reference evidence="1 2" key="1">
    <citation type="journal article" date="2014" name="Genome Announc.">
        <title>Draft Genome Sequences of Three Alkaliphilic Bacillus Strains, Bacillus wakoensis JCM 9140T, Bacillus akibai JCM 9157T, and Bacillus hemicellulosilyticus JCM 9152T.</title>
        <authorList>
            <person name="Yuki M."/>
            <person name="Oshima K."/>
            <person name="Suda W."/>
            <person name="Oshida Y."/>
            <person name="Kitamura K."/>
            <person name="Iida T."/>
            <person name="Hattori M."/>
            <person name="Ohkuma M."/>
        </authorList>
    </citation>
    <scope>NUCLEOTIDE SEQUENCE [LARGE SCALE GENOMIC DNA]</scope>
    <source>
        <strain evidence="1 2">JCM 9157</strain>
    </source>
</reference>
<evidence type="ECO:0000313" key="2">
    <source>
        <dbReference type="Proteomes" id="UP000018896"/>
    </source>
</evidence>
<dbReference type="Proteomes" id="UP000018896">
    <property type="component" value="Unassembled WGS sequence"/>
</dbReference>
<gene>
    <name evidence="1" type="ORF">JCM9157_4644</name>
</gene>
<dbReference type="OrthoDB" id="2376915at2"/>
<dbReference type="EMBL" id="BAUV01000068">
    <property type="protein sequence ID" value="GAE37369.1"/>
    <property type="molecule type" value="Genomic_DNA"/>
</dbReference>
<proteinExistence type="predicted"/>
<dbReference type="RefSeq" id="WP_035668060.1">
    <property type="nucleotide sequence ID" value="NZ_BAUV01000068.1"/>
</dbReference>
<protein>
    <submittedName>
        <fullName evidence="1">Uncharacterized protein</fullName>
    </submittedName>
</protein>